<reference evidence="1" key="1">
    <citation type="journal article" date="2015" name="Nature">
        <title>Complex archaea that bridge the gap between prokaryotes and eukaryotes.</title>
        <authorList>
            <person name="Spang A."/>
            <person name="Saw J.H."/>
            <person name="Jorgensen S.L."/>
            <person name="Zaremba-Niedzwiedzka K."/>
            <person name="Martijn J."/>
            <person name="Lind A.E."/>
            <person name="van Eijk R."/>
            <person name="Schleper C."/>
            <person name="Guy L."/>
            <person name="Ettema T.J."/>
        </authorList>
    </citation>
    <scope>NUCLEOTIDE SEQUENCE</scope>
</reference>
<accession>A0A0F9NAZ1</accession>
<comment type="caution">
    <text evidence="1">The sequence shown here is derived from an EMBL/GenBank/DDBJ whole genome shotgun (WGS) entry which is preliminary data.</text>
</comment>
<dbReference type="EMBL" id="LAZR01003589">
    <property type="protein sequence ID" value="KKN16695.1"/>
    <property type="molecule type" value="Genomic_DNA"/>
</dbReference>
<name>A0A0F9NAZ1_9ZZZZ</name>
<protein>
    <submittedName>
        <fullName evidence="1">Uncharacterized protein</fullName>
    </submittedName>
</protein>
<proteinExistence type="predicted"/>
<gene>
    <name evidence="1" type="ORF">LCGC14_0973360</name>
</gene>
<organism evidence="1">
    <name type="scientific">marine sediment metagenome</name>
    <dbReference type="NCBI Taxonomy" id="412755"/>
    <lineage>
        <taxon>unclassified sequences</taxon>
        <taxon>metagenomes</taxon>
        <taxon>ecological metagenomes</taxon>
    </lineage>
</organism>
<sequence>MSKKFRSLLDELDSMIPERDKYTVLESRASHFIQSGINLIKLIEENFSSTEADELTRRLFNSLRGRDPKKFTRKIKQLKESQERDNDK</sequence>
<dbReference type="AlphaFoldDB" id="A0A0F9NAZ1"/>
<evidence type="ECO:0000313" key="1">
    <source>
        <dbReference type="EMBL" id="KKN16695.1"/>
    </source>
</evidence>